<comment type="caution">
    <text evidence="1">The sequence shown here is derived from an EMBL/GenBank/DDBJ whole genome shotgun (WGS) entry which is preliminary data.</text>
</comment>
<reference evidence="1" key="1">
    <citation type="journal article" date="2015" name="Nature">
        <title>Complex archaea that bridge the gap between prokaryotes and eukaryotes.</title>
        <authorList>
            <person name="Spang A."/>
            <person name="Saw J.H."/>
            <person name="Jorgensen S.L."/>
            <person name="Zaremba-Niedzwiedzka K."/>
            <person name="Martijn J."/>
            <person name="Lind A.E."/>
            <person name="van Eijk R."/>
            <person name="Schleper C."/>
            <person name="Guy L."/>
            <person name="Ettema T.J."/>
        </authorList>
    </citation>
    <scope>NUCLEOTIDE SEQUENCE</scope>
</reference>
<sequence>MANYFYLLLTPEALVASMLPPEEFGAYLAVGSEKRAHGQAVFFTVQDLPGNNFNLADAEKKCVHHAD</sequence>
<organism evidence="1">
    <name type="scientific">marine sediment metagenome</name>
    <dbReference type="NCBI Taxonomy" id="412755"/>
    <lineage>
        <taxon>unclassified sequences</taxon>
        <taxon>metagenomes</taxon>
        <taxon>ecological metagenomes</taxon>
    </lineage>
</organism>
<dbReference type="EMBL" id="LAZR01061342">
    <property type="protein sequence ID" value="KKK63766.1"/>
    <property type="molecule type" value="Genomic_DNA"/>
</dbReference>
<accession>A0A0F8ZV17</accession>
<evidence type="ECO:0000313" key="1">
    <source>
        <dbReference type="EMBL" id="KKK63766.1"/>
    </source>
</evidence>
<name>A0A0F8ZV17_9ZZZZ</name>
<gene>
    <name evidence="1" type="ORF">LCGC14_2990970</name>
</gene>
<proteinExistence type="predicted"/>
<protein>
    <submittedName>
        <fullName evidence="1">Uncharacterized protein</fullName>
    </submittedName>
</protein>
<feature type="non-terminal residue" evidence="1">
    <location>
        <position position="67"/>
    </location>
</feature>
<dbReference type="AlphaFoldDB" id="A0A0F8ZV17"/>